<keyword evidence="2" id="KW-1185">Reference proteome</keyword>
<dbReference type="STRING" id="1177179.A11A3_12465"/>
<dbReference type="eggNOG" id="ENOG50334XE">
    <property type="taxonomic scope" value="Bacteria"/>
</dbReference>
<gene>
    <name evidence="1" type="ORF">A11A3_12465</name>
</gene>
<dbReference type="Proteomes" id="UP000010164">
    <property type="component" value="Unassembled WGS sequence"/>
</dbReference>
<evidence type="ECO:0000313" key="1">
    <source>
        <dbReference type="EMBL" id="EKF73654.1"/>
    </source>
</evidence>
<dbReference type="PATRIC" id="fig|1177179.3.peg.2483"/>
<proteinExistence type="predicted"/>
<reference evidence="1 2" key="1">
    <citation type="journal article" date="2012" name="J. Bacteriol.">
        <title>Genome Sequence of the Alkane-Degrading Bacterium Alcanivorax hongdengensis Type Strain A-11-3.</title>
        <authorList>
            <person name="Lai Q."/>
            <person name="Shao Z."/>
        </authorList>
    </citation>
    <scope>NUCLEOTIDE SEQUENCE [LARGE SCALE GENOMIC DNA]</scope>
    <source>
        <strain evidence="1 2">A-11-3</strain>
    </source>
</reference>
<dbReference type="EMBL" id="AMRJ01000021">
    <property type="protein sequence ID" value="EKF73654.1"/>
    <property type="molecule type" value="Genomic_DNA"/>
</dbReference>
<comment type="caution">
    <text evidence="1">The sequence shown here is derived from an EMBL/GenBank/DDBJ whole genome shotgun (WGS) entry which is preliminary data.</text>
</comment>
<accession>L0W9H3</accession>
<evidence type="ECO:0000313" key="2">
    <source>
        <dbReference type="Proteomes" id="UP000010164"/>
    </source>
</evidence>
<protein>
    <recommendedName>
        <fullName evidence="3">DUF4393 domain-containing protein</fullName>
    </recommendedName>
</protein>
<dbReference type="InterPro" id="IPR025506">
    <property type="entry name" value="Abi_alpha"/>
</dbReference>
<dbReference type="RefSeq" id="WP_008929665.1">
    <property type="nucleotide sequence ID" value="NZ_AMRJ01000021.1"/>
</dbReference>
<organism evidence="1 2">
    <name type="scientific">Alcanivorax hongdengensis A-11-3</name>
    <dbReference type="NCBI Taxonomy" id="1177179"/>
    <lineage>
        <taxon>Bacteria</taxon>
        <taxon>Pseudomonadati</taxon>
        <taxon>Pseudomonadota</taxon>
        <taxon>Gammaproteobacteria</taxon>
        <taxon>Oceanospirillales</taxon>
        <taxon>Alcanivoracaceae</taxon>
        <taxon>Alcanivorax</taxon>
    </lineage>
</organism>
<dbReference type="AlphaFoldDB" id="L0W9H3"/>
<dbReference type="Gene3D" id="3.30.110.190">
    <property type="match status" value="1"/>
</dbReference>
<dbReference type="Pfam" id="PF14337">
    <property type="entry name" value="Abi_alpha"/>
    <property type="match status" value="1"/>
</dbReference>
<sequence length="222" mass="24742">MPQSRLTPASLRERIQQLLMQLPPVQRADQRFHEVESGVLLGLKHRLDELDDGPVAQPQNLHQLLDASLEQSGDQAERRLMLSVLNALTPDEARMLAALSDGSGFPMLSLYAGGHWWQRGMVLHRYSNVGRASGIQCNDFVPLYLARLFSLGLVISTPMDTGRRTDYELCEGDSAFRKALEKLQHHYPKLKAARETLTLSPVGETLWALMVSDQQGQGDADA</sequence>
<name>L0W9H3_9GAMM</name>
<evidence type="ECO:0008006" key="3">
    <source>
        <dbReference type="Google" id="ProtNLM"/>
    </source>
</evidence>